<keyword evidence="4 10" id="KW-0489">Methyltransferase</keyword>
<feature type="domain" description="PUA" evidence="9">
    <location>
        <begin position="38"/>
        <end position="121"/>
    </location>
</feature>
<evidence type="ECO:0000313" key="11">
    <source>
        <dbReference type="Proteomes" id="UP001328733"/>
    </source>
</evidence>
<dbReference type="EMBL" id="JBAFSM010000054">
    <property type="protein sequence ID" value="MEG3439644.1"/>
    <property type="molecule type" value="Genomic_DNA"/>
</dbReference>
<dbReference type="InterPro" id="IPR036974">
    <property type="entry name" value="PUA_sf"/>
</dbReference>
<gene>
    <name evidence="10" type="ORF">V0288_21130</name>
</gene>
<evidence type="ECO:0000256" key="6">
    <source>
        <dbReference type="ARBA" id="ARBA00022691"/>
    </source>
</evidence>
<dbReference type="Gene3D" id="3.30.750.80">
    <property type="entry name" value="RNA methyltransferase domain (HRMD) like"/>
    <property type="match status" value="1"/>
</dbReference>
<evidence type="ECO:0000256" key="3">
    <source>
        <dbReference type="ARBA" id="ARBA00022552"/>
    </source>
</evidence>
<name>A0AAW9R157_9CHRO</name>
<reference evidence="10 11" key="1">
    <citation type="submission" date="2024-01" db="EMBL/GenBank/DDBJ databases">
        <title>Genomic insights into the taxonomy and metabolism of the cyanobacterium Pannus brasiliensis CCIBt3594.</title>
        <authorList>
            <person name="Machado M."/>
            <person name="Botero N.B."/>
            <person name="Andreote A.P.D."/>
            <person name="Feitosa A.M.T."/>
            <person name="Popin R."/>
            <person name="Sivonen K."/>
            <person name="Fiore M.F."/>
        </authorList>
    </citation>
    <scope>NUCLEOTIDE SEQUENCE [LARGE SCALE GENOMIC DNA]</scope>
    <source>
        <strain evidence="10 11">CCIBt3594</strain>
    </source>
</reference>
<keyword evidence="3" id="KW-0698">rRNA processing</keyword>
<evidence type="ECO:0000256" key="5">
    <source>
        <dbReference type="ARBA" id="ARBA00022679"/>
    </source>
</evidence>
<evidence type="ECO:0000256" key="2">
    <source>
        <dbReference type="ARBA" id="ARBA00022490"/>
    </source>
</evidence>
<proteinExistence type="inferred from homology"/>
<protein>
    <submittedName>
        <fullName evidence="10">Class I SAM-dependent rRNA methyltransferase</fullName>
        <ecNumber evidence="10">2.1.1.-</ecNumber>
    </submittedName>
</protein>
<dbReference type="Pfam" id="PF17785">
    <property type="entry name" value="PUA_3"/>
    <property type="match status" value="1"/>
</dbReference>
<dbReference type="PANTHER" id="PTHR42873">
    <property type="entry name" value="RIBOSOMAL RNA LARGE SUBUNIT METHYLTRANSFERASE"/>
    <property type="match status" value="1"/>
</dbReference>
<dbReference type="PROSITE" id="PS50890">
    <property type="entry name" value="PUA"/>
    <property type="match status" value="1"/>
</dbReference>
<comment type="subcellular location">
    <subcellularLocation>
        <location evidence="1">Cytoplasm</location>
    </subcellularLocation>
</comment>
<sequence>MGKIGRVAGKVDMMKVGSIPHLTLELMNDRNVLPSGFPKIFLRDKKIDAVKRFHPWIFSGAIVRMEDGIEEGDIVEVYSNSGEYLAIGFYSPHNIAVKIFSFQKITDIDRLFLERFQRAYSLRQQLGLIDNPETNCYRLINAEGDGIPGLIVDWYNGTAVIQAYSIGLHARLDPIVSCLKTLYGDRLRAVYDKSATVLAKTARQSENQYLFGGKTTDEVLEYGNRFLVDWEEGQKTGFFLDQRENRALLGKFCEGKRVLNTFCYSGGFSVYAIRSNASLVHSVDSSREAIDLTEKNIALNNPGEIEHKSYTADVFNFLRDYAGDYDTIILDPPAFAKSIKARHQATMAYRRLNGQALQKLRPNGILFTFSCSQVVGEEQFTGAVTAAAIESGRGVRVLARLTQPADHPTSLFHPEGAYLKGLVLAID</sequence>
<dbReference type="GO" id="GO:0006364">
    <property type="term" value="P:rRNA processing"/>
    <property type="evidence" value="ECO:0007669"/>
    <property type="project" value="UniProtKB-KW"/>
</dbReference>
<comment type="caution">
    <text evidence="10">The sequence shown here is derived from an EMBL/GenBank/DDBJ whole genome shotgun (WGS) entry which is preliminary data.</text>
</comment>
<dbReference type="SUPFAM" id="SSF88697">
    <property type="entry name" value="PUA domain-like"/>
    <property type="match status" value="1"/>
</dbReference>
<dbReference type="InterPro" id="IPR015947">
    <property type="entry name" value="PUA-like_sf"/>
</dbReference>
<dbReference type="GO" id="GO:0032259">
    <property type="term" value="P:methylation"/>
    <property type="evidence" value="ECO:0007669"/>
    <property type="project" value="UniProtKB-KW"/>
</dbReference>
<keyword evidence="11" id="KW-1185">Reference proteome</keyword>
<evidence type="ECO:0000256" key="8">
    <source>
        <dbReference type="ARBA" id="ARBA00038091"/>
    </source>
</evidence>
<evidence type="ECO:0000256" key="4">
    <source>
        <dbReference type="ARBA" id="ARBA00022603"/>
    </source>
</evidence>
<dbReference type="GO" id="GO:0005737">
    <property type="term" value="C:cytoplasm"/>
    <property type="evidence" value="ECO:0007669"/>
    <property type="project" value="UniProtKB-SubCell"/>
</dbReference>
<dbReference type="CDD" id="cd21153">
    <property type="entry name" value="PUA_RlmI"/>
    <property type="match status" value="1"/>
</dbReference>
<dbReference type="Proteomes" id="UP001328733">
    <property type="component" value="Unassembled WGS sequence"/>
</dbReference>
<dbReference type="InterPro" id="IPR029063">
    <property type="entry name" value="SAM-dependent_MTases_sf"/>
</dbReference>
<dbReference type="InterPro" id="IPR002478">
    <property type="entry name" value="PUA"/>
</dbReference>
<dbReference type="CDD" id="cd02440">
    <property type="entry name" value="AdoMet_MTases"/>
    <property type="match status" value="1"/>
</dbReference>
<evidence type="ECO:0000259" key="9">
    <source>
        <dbReference type="SMART" id="SM00359"/>
    </source>
</evidence>
<dbReference type="GO" id="GO:0008168">
    <property type="term" value="F:methyltransferase activity"/>
    <property type="evidence" value="ECO:0007669"/>
    <property type="project" value="UniProtKB-KW"/>
</dbReference>
<dbReference type="RefSeq" id="WP_332867124.1">
    <property type="nucleotide sequence ID" value="NZ_JBAFSM010000054.1"/>
</dbReference>
<dbReference type="EC" id="2.1.1.-" evidence="10"/>
<evidence type="ECO:0000313" key="10">
    <source>
        <dbReference type="EMBL" id="MEG3439644.1"/>
    </source>
</evidence>
<keyword evidence="7" id="KW-0694">RNA-binding</keyword>
<dbReference type="AlphaFoldDB" id="A0AAW9R157"/>
<dbReference type="InterPro" id="IPR041532">
    <property type="entry name" value="RlmI-like_PUA"/>
</dbReference>
<evidence type="ECO:0000256" key="7">
    <source>
        <dbReference type="ARBA" id="ARBA00022884"/>
    </source>
</evidence>
<comment type="similarity">
    <text evidence="8">Belongs to the methyltransferase superfamily. RlmI family.</text>
</comment>
<keyword evidence="2" id="KW-0963">Cytoplasm</keyword>
<dbReference type="GO" id="GO:0003723">
    <property type="term" value="F:RNA binding"/>
    <property type="evidence" value="ECO:0007669"/>
    <property type="project" value="UniProtKB-KW"/>
</dbReference>
<dbReference type="CDD" id="cd11572">
    <property type="entry name" value="RlmI_M_like"/>
    <property type="match status" value="1"/>
</dbReference>
<dbReference type="Gene3D" id="3.40.50.150">
    <property type="entry name" value="Vaccinia Virus protein VP39"/>
    <property type="match status" value="1"/>
</dbReference>
<dbReference type="SUPFAM" id="SSF53335">
    <property type="entry name" value="S-adenosyl-L-methionine-dependent methyltransferases"/>
    <property type="match status" value="1"/>
</dbReference>
<dbReference type="PANTHER" id="PTHR42873:SF1">
    <property type="entry name" value="S-ADENOSYLMETHIONINE-DEPENDENT METHYLTRANSFERASE DOMAIN-CONTAINING PROTEIN"/>
    <property type="match status" value="1"/>
</dbReference>
<keyword evidence="6" id="KW-0949">S-adenosyl-L-methionine</keyword>
<dbReference type="Gene3D" id="2.30.130.10">
    <property type="entry name" value="PUA domain"/>
    <property type="match status" value="1"/>
</dbReference>
<keyword evidence="5 10" id="KW-0808">Transferase</keyword>
<dbReference type="InterPro" id="IPR019614">
    <property type="entry name" value="SAM-dep_methyl-trfase"/>
</dbReference>
<evidence type="ECO:0000256" key="1">
    <source>
        <dbReference type="ARBA" id="ARBA00004496"/>
    </source>
</evidence>
<accession>A0AAW9R157</accession>
<dbReference type="Pfam" id="PF10672">
    <property type="entry name" value="Methyltrans_SAM"/>
    <property type="match status" value="1"/>
</dbReference>
<organism evidence="10 11">
    <name type="scientific">Pannus brasiliensis CCIBt3594</name>
    <dbReference type="NCBI Taxonomy" id="1427578"/>
    <lineage>
        <taxon>Bacteria</taxon>
        <taxon>Bacillati</taxon>
        <taxon>Cyanobacteriota</taxon>
        <taxon>Cyanophyceae</taxon>
        <taxon>Oscillatoriophycideae</taxon>
        <taxon>Chroococcales</taxon>
        <taxon>Microcystaceae</taxon>
        <taxon>Pannus</taxon>
    </lineage>
</organism>
<dbReference type="SMART" id="SM00359">
    <property type="entry name" value="PUA"/>
    <property type="match status" value="1"/>
</dbReference>